<evidence type="ECO:0000313" key="1">
    <source>
        <dbReference type="EMBL" id="SFV53717.1"/>
    </source>
</evidence>
<protein>
    <submittedName>
        <fullName evidence="1">Uncharacterized protein</fullName>
    </submittedName>
</protein>
<dbReference type="AlphaFoldDB" id="A0A1W1BJM7"/>
<organism evidence="1">
    <name type="scientific">hydrothermal vent metagenome</name>
    <dbReference type="NCBI Taxonomy" id="652676"/>
    <lineage>
        <taxon>unclassified sequences</taxon>
        <taxon>metagenomes</taxon>
        <taxon>ecological metagenomes</taxon>
    </lineage>
</organism>
<accession>A0A1W1BJM7</accession>
<reference evidence="1" key="1">
    <citation type="submission" date="2016-10" db="EMBL/GenBank/DDBJ databases">
        <authorList>
            <person name="de Groot N.N."/>
        </authorList>
    </citation>
    <scope>NUCLEOTIDE SEQUENCE</scope>
</reference>
<gene>
    <name evidence="1" type="ORF">MNB_SM-4-390</name>
</gene>
<name>A0A1W1BJM7_9ZZZZ</name>
<dbReference type="EMBL" id="FPHF01000026">
    <property type="protein sequence ID" value="SFV53717.1"/>
    <property type="molecule type" value="Genomic_DNA"/>
</dbReference>
<proteinExistence type="predicted"/>
<sequence>MSLTKEEINKEAISTFLAWNAITPETAMGFHKFEVAYHVGDERIFREMTPVIFNIHTPCDIHVVLPEINDIEFETQLKMTQQTLHFDDDNETLVITGDESTKHNQSYKILIHSLYLD</sequence>